<dbReference type="GO" id="GO:0008474">
    <property type="term" value="F:palmitoyl-(protein) hydrolase activity"/>
    <property type="evidence" value="ECO:0007669"/>
    <property type="project" value="TreeGrafter"/>
</dbReference>
<evidence type="ECO:0000313" key="3">
    <source>
        <dbReference type="EMBL" id="KAF2785751.1"/>
    </source>
</evidence>
<dbReference type="AlphaFoldDB" id="A0A6A6WPC5"/>
<dbReference type="OrthoDB" id="10249433at2759"/>
<dbReference type="SUPFAM" id="SSF53474">
    <property type="entry name" value="alpha/beta-Hydrolases"/>
    <property type="match status" value="1"/>
</dbReference>
<accession>A0A6A6WPC5</accession>
<feature type="transmembrane region" description="Helical" evidence="1">
    <location>
        <begin position="12"/>
        <end position="32"/>
    </location>
</feature>
<dbReference type="InterPro" id="IPR029058">
    <property type="entry name" value="AB_hydrolase_fold"/>
</dbReference>
<organism evidence="3 4">
    <name type="scientific">Melanomma pulvis-pyrius CBS 109.77</name>
    <dbReference type="NCBI Taxonomy" id="1314802"/>
    <lineage>
        <taxon>Eukaryota</taxon>
        <taxon>Fungi</taxon>
        <taxon>Dikarya</taxon>
        <taxon>Ascomycota</taxon>
        <taxon>Pezizomycotina</taxon>
        <taxon>Dothideomycetes</taxon>
        <taxon>Pleosporomycetidae</taxon>
        <taxon>Pleosporales</taxon>
        <taxon>Melanommataceae</taxon>
        <taxon>Melanomma</taxon>
    </lineage>
</organism>
<dbReference type="Gene3D" id="3.40.50.1820">
    <property type="entry name" value="alpha/beta hydrolase"/>
    <property type="match status" value="1"/>
</dbReference>
<dbReference type="EMBL" id="MU002696">
    <property type="protein sequence ID" value="KAF2785751.1"/>
    <property type="molecule type" value="Genomic_DNA"/>
</dbReference>
<reference evidence="3" key="1">
    <citation type="journal article" date="2020" name="Stud. Mycol.">
        <title>101 Dothideomycetes genomes: a test case for predicting lifestyles and emergence of pathogens.</title>
        <authorList>
            <person name="Haridas S."/>
            <person name="Albert R."/>
            <person name="Binder M."/>
            <person name="Bloem J."/>
            <person name="Labutti K."/>
            <person name="Salamov A."/>
            <person name="Andreopoulos B."/>
            <person name="Baker S."/>
            <person name="Barry K."/>
            <person name="Bills G."/>
            <person name="Bluhm B."/>
            <person name="Cannon C."/>
            <person name="Castanera R."/>
            <person name="Culley D."/>
            <person name="Daum C."/>
            <person name="Ezra D."/>
            <person name="Gonzalez J."/>
            <person name="Henrissat B."/>
            <person name="Kuo A."/>
            <person name="Liang C."/>
            <person name="Lipzen A."/>
            <person name="Lutzoni F."/>
            <person name="Magnuson J."/>
            <person name="Mondo S."/>
            <person name="Nolan M."/>
            <person name="Ohm R."/>
            <person name="Pangilinan J."/>
            <person name="Park H.-J."/>
            <person name="Ramirez L."/>
            <person name="Alfaro M."/>
            <person name="Sun H."/>
            <person name="Tritt A."/>
            <person name="Yoshinaga Y."/>
            <person name="Zwiers L.-H."/>
            <person name="Turgeon B."/>
            <person name="Goodwin S."/>
            <person name="Spatafora J."/>
            <person name="Crous P."/>
            <person name="Grigoriev I."/>
        </authorList>
    </citation>
    <scope>NUCLEOTIDE SEQUENCE</scope>
    <source>
        <strain evidence="3">CBS 109.77</strain>
    </source>
</reference>
<dbReference type="Pfam" id="PF12146">
    <property type="entry name" value="Hydrolase_4"/>
    <property type="match status" value="1"/>
</dbReference>
<dbReference type="PANTHER" id="PTHR12277">
    <property type="entry name" value="ALPHA/BETA HYDROLASE DOMAIN-CONTAINING PROTEIN"/>
    <property type="match status" value="1"/>
</dbReference>
<name>A0A6A6WPC5_9PLEO</name>
<dbReference type="Proteomes" id="UP000799757">
    <property type="component" value="Unassembled WGS sequence"/>
</dbReference>
<evidence type="ECO:0000256" key="1">
    <source>
        <dbReference type="SAM" id="Phobius"/>
    </source>
</evidence>
<evidence type="ECO:0000313" key="4">
    <source>
        <dbReference type="Proteomes" id="UP000799757"/>
    </source>
</evidence>
<sequence>MSSVLESLVSYLRIPLIASSSIAAVLSGALYFKQNALIYPRNMPPGARTDVPRPSQFGITDFEELFIPTPDGESLSAFYLRANKQHARNITILMFHGNAGNIGYRLPIGQILENDLGCNVLMLQYRGYGFSTGTPSEKGLMIDAQTGLDYIKQRSELRGTRVVIYGQSIGGAVAIGLAAKNLNKDDIAGMILENTFTSMRKLIPSIFPAARIIAPLCHQLWASDEALPKITDIPILFLSGLKDEIIPPSHMVRLFQLCRSETKIWKELENGSHNDTVAEPAYFAYIDDFLSKHVAR</sequence>
<keyword evidence="1" id="KW-1133">Transmembrane helix</keyword>
<gene>
    <name evidence="3" type="ORF">K505DRAFT_261398</name>
</gene>
<dbReference type="InterPro" id="IPR022742">
    <property type="entry name" value="Hydrolase_4"/>
</dbReference>
<keyword evidence="1" id="KW-0472">Membrane</keyword>
<proteinExistence type="predicted"/>
<protein>
    <submittedName>
        <fullName evidence="3">BEM46 family protein-like protein</fullName>
    </submittedName>
</protein>
<keyword evidence="1" id="KW-0812">Transmembrane</keyword>
<dbReference type="PANTHER" id="PTHR12277:SF81">
    <property type="entry name" value="PROTEIN ABHD13"/>
    <property type="match status" value="1"/>
</dbReference>
<feature type="domain" description="Serine aminopeptidase S33" evidence="2">
    <location>
        <begin position="91"/>
        <end position="224"/>
    </location>
</feature>
<keyword evidence="4" id="KW-1185">Reference proteome</keyword>
<evidence type="ECO:0000259" key="2">
    <source>
        <dbReference type="Pfam" id="PF12146"/>
    </source>
</evidence>
<dbReference type="GO" id="GO:0016020">
    <property type="term" value="C:membrane"/>
    <property type="evidence" value="ECO:0007669"/>
    <property type="project" value="TreeGrafter"/>
</dbReference>